<dbReference type="EMBL" id="HBGF01026306">
    <property type="protein sequence ID" value="CAD9121091.1"/>
    <property type="molecule type" value="Transcribed_RNA"/>
</dbReference>
<organism evidence="5">
    <name type="scientific">Neobodo designis</name>
    <name type="common">Flagellated protozoan</name>
    <name type="synonym">Bodo designis</name>
    <dbReference type="NCBI Taxonomy" id="312471"/>
    <lineage>
        <taxon>Eukaryota</taxon>
        <taxon>Discoba</taxon>
        <taxon>Euglenozoa</taxon>
        <taxon>Kinetoplastea</taxon>
        <taxon>Metakinetoplastina</taxon>
        <taxon>Neobodonida</taxon>
        <taxon>Neobodo</taxon>
    </lineage>
</organism>
<feature type="coiled-coil region" evidence="2">
    <location>
        <begin position="333"/>
        <end position="367"/>
    </location>
</feature>
<dbReference type="InterPro" id="IPR033192">
    <property type="entry name" value="ODAD3"/>
</dbReference>
<feature type="compositionally biased region" description="Basic residues" evidence="3">
    <location>
        <begin position="523"/>
        <end position="535"/>
    </location>
</feature>
<evidence type="ECO:0000259" key="4">
    <source>
        <dbReference type="Pfam" id="PF21773"/>
    </source>
</evidence>
<dbReference type="GO" id="GO:0036158">
    <property type="term" value="P:outer dynein arm assembly"/>
    <property type="evidence" value="ECO:0007669"/>
    <property type="project" value="InterPro"/>
</dbReference>
<dbReference type="AlphaFoldDB" id="A0A7S1Q6Z5"/>
<feature type="region of interest" description="Disordered" evidence="3">
    <location>
        <begin position="249"/>
        <end position="296"/>
    </location>
</feature>
<dbReference type="PANTHER" id="PTHR46518">
    <property type="entry name" value="COILED-COIL DOMAIN-CONTAINING PROTEIN 151"/>
    <property type="match status" value="1"/>
</dbReference>
<gene>
    <name evidence="5" type="ORF">NDES1114_LOCUS17385</name>
</gene>
<dbReference type="GO" id="GO:0003341">
    <property type="term" value="P:cilium movement"/>
    <property type="evidence" value="ECO:0007669"/>
    <property type="project" value="InterPro"/>
</dbReference>
<feature type="domain" description="ODAD1 central coiled coil region" evidence="4">
    <location>
        <begin position="135"/>
        <end position="425"/>
    </location>
</feature>
<protein>
    <recommendedName>
        <fullName evidence="4">ODAD1 central coiled coil region domain-containing protein</fullName>
    </recommendedName>
</protein>
<dbReference type="GO" id="GO:0097542">
    <property type="term" value="C:ciliary tip"/>
    <property type="evidence" value="ECO:0007669"/>
    <property type="project" value="TreeGrafter"/>
</dbReference>
<evidence type="ECO:0000256" key="1">
    <source>
        <dbReference type="ARBA" id="ARBA00023054"/>
    </source>
</evidence>
<reference evidence="5" key="1">
    <citation type="submission" date="2021-01" db="EMBL/GenBank/DDBJ databases">
        <authorList>
            <person name="Corre E."/>
            <person name="Pelletier E."/>
            <person name="Niang G."/>
            <person name="Scheremetjew M."/>
            <person name="Finn R."/>
            <person name="Kale V."/>
            <person name="Holt S."/>
            <person name="Cochrane G."/>
            <person name="Meng A."/>
            <person name="Brown T."/>
            <person name="Cohen L."/>
        </authorList>
    </citation>
    <scope>NUCLEOTIDE SEQUENCE</scope>
    <source>
        <strain evidence="5">CCAP 1951/1</strain>
    </source>
</reference>
<feature type="compositionally biased region" description="Acidic residues" evidence="3">
    <location>
        <begin position="486"/>
        <end position="503"/>
    </location>
</feature>
<keyword evidence="1 2" id="KW-0175">Coiled coil</keyword>
<dbReference type="InterPro" id="IPR049258">
    <property type="entry name" value="ODAD1_CC"/>
</dbReference>
<sequence>MALTSSNAAGVSAADTTSDPNLLHEKMRLLEQDRKAYFETTSSQLQNNKEAIRQLRHENKELKTIIAAAKKGTGSLQATEAAHLDREIFALTLKLDEARDKESERKELLAKEEEKLAEVDQQCKPVLTPESSLTHKIRMLENRLDKSLIKYNEALSIQKTYEEIVKRLREERVGFDNQLAAIERTLKAKEFDYQELLKMSHAANHAKEVAKRELQKFKLAFDEERKAKDRELAERKAYVQAKVDQTQKLERKEAERRQKEKDEAEAQRQRQLEEAEGRRPGQHALAGGPRTAAGEDDARLGEYEAAFRRIKEATGVRDVAEMLQRFVSQEQTHKNLEAMSSEAESRIAQLKSENAELASRLEDLRYGGSGQLGSRRIVEEFEVHLAEAANQTRKHGERYEHLAKLLIDVKAGIEHLAEKLSGVRSDLKYEPMSDENAASVLNVCLQKLTVIVEEVPPADVGADDPATALVPVDIPFNRRVRLPREESDDEDDDAAGQNDQDDDVVLKRDQVKKLSANSIQRESKKKRRRMKGDRM</sequence>
<evidence type="ECO:0000313" key="5">
    <source>
        <dbReference type="EMBL" id="CAD9121091.1"/>
    </source>
</evidence>
<dbReference type="GO" id="GO:0036064">
    <property type="term" value="C:ciliary basal body"/>
    <property type="evidence" value="ECO:0007669"/>
    <property type="project" value="TreeGrafter"/>
</dbReference>
<feature type="compositionally biased region" description="Basic and acidic residues" evidence="3">
    <location>
        <begin position="249"/>
        <end position="279"/>
    </location>
</feature>
<feature type="region of interest" description="Disordered" evidence="3">
    <location>
        <begin position="480"/>
        <end position="535"/>
    </location>
</feature>
<evidence type="ECO:0000256" key="2">
    <source>
        <dbReference type="SAM" id="Coils"/>
    </source>
</evidence>
<accession>A0A7S1Q6Z5</accession>
<dbReference type="Pfam" id="PF21773">
    <property type="entry name" value="ODAD1_CC"/>
    <property type="match status" value="1"/>
</dbReference>
<proteinExistence type="predicted"/>
<dbReference type="PANTHER" id="PTHR46518:SF1">
    <property type="entry name" value="OUTER DYNEIN ARM-DOCKING COMPLEX SUBUNIT 3"/>
    <property type="match status" value="1"/>
</dbReference>
<evidence type="ECO:0000256" key="3">
    <source>
        <dbReference type="SAM" id="MobiDB-lite"/>
    </source>
</evidence>
<dbReference type="GO" id="GO:0035253">
    <property type="term" value="C:ciliary rootlet"/>
    <property type="evidence" value="ECO:0007669"/>
    <property type="project" value="TreeGrafter"/>
</dbReference>
<name>A0A7S1Q6Z5_NEODS</name>
<feature type="coiled-coil region" evidence="2">
    <location>
        <begin position="45"/>
        <end position="118"/>
    </location>
</feature>